<keyword evidence="4" id="KW-0788">Thiol protease</keyword>
<evidence type="ECO:0000256" key="3">
    <source>
        <dbReference type="ARBA" id="ARBA00022801"/>
    </source>
</evidence>
<feature type="domain" description="NlpC/P60" evidence="5">
    <location>
        <begin position="127"/>
        <end position="251"/>
    </location>
</feature>
<comment type="similarity">
    <text evidence="1">Belongs to the peptidase C40 family.</text>
</comment>
<accession>A0ABQ0AGV1</accession>
<dbReference type="Gene3D" id="3.90.1720.10">
    <property type="entry name" value="endopeptidase domain like (from Nostoc punctiforme)"/>
    <property type="match status" value="1"/>
</dbReference>
<dbReference type="RefSeq" id="WP_353396845.1">
    <property type="nucleotide sequence ID" value="NZ_BAABWU010000001.1"/>
</dbReference>
<dbReference type="EMBL" id="BAABWU010000001">
    <property type="protein sequence ID" value="GAA6195083.1"/>
    <property type="molecule type" value="Genomic_DNA"/>
</dbReference>
<keyword evidence="7" id="KW-1185">Reference proteome</keyword>
<gene>
    <name evidence="6" type="ORF">NBRC116598_05270</name>
</gene>
<dbReference type="SUPFAM" id="SSF54001">
    <property type="entry name" value="Cysteine proteinases"/>
    <property type="match status" value="1"/>
</dbReference>
<evidence type="ECO:0000256" key="4">
    <source>
        <dbReference type="ARBA" id="ARBA00022807"/>
    </source>
</evidence>
<dbReference type="Proteomes" id="UP001441944">
    <property type="component" value="Unassembled WGS sequence"/>
</dbReference>
<evidence type="ECO:0000256" key="2">
    <source>
        <dbReference type="ARBA" id="ARBA00022670"/>
    </source>
</evidence>
<evidence type="ECO:0000313" key="6">
    <source>
        <dbReference type="EMBL" id="GAA6195083.1"/>
    </source>
</evidence>
<keyword evidence="2" id="KW-0645">Protease</keyword>
<dbReference type="Pfam" id="PF18348">
    <property type="entry name" value="SH3_16"/>
    <property type="match status" value="1"/>
</dbReference>
<dbReference type="InterPro" id="IPR038765">
    <property type="entry name" value="Papain-like_cys_pep_sf"/>
</dbReference>
<dbReference type="InterPro" id="IPR041382">
    <property type="entry name" value="SH3_16"/>
</dbReference>
<dbReference type="InterPro" id="IPR000064">
    <property type="entry name" value="NLP_P60_dom"/>
</dbReference>
<comment type="caution">
    <text evidence="6">The sequence shown here is derived from an EMBL/GenBank/DDBJ whole genome shotgun (WGS) entry which is preliminary data.</text>
</comment>
<reference evidence="6 7" key="1">
    <citation type="submission" date="2024-04" db="EMBL/GenBank/DDBJ databases">
        <title>Draft genome sequence of Pseudophaeobacter arcticus NBRC 116598.</title>
        <authorList>
            <person name="Miyakawa T."/>
            <person name="Kusuya Y."/>
            <person name="Miura T."/>
        </authorList>
    </citation>
    <scope>NUCLEOTIDE SEQUENCE [LARGE SCALE GENOMIC DNA]</scope>
    <source>
        <strain evidence="6 7">SU-CL00105</strain>
    </source>
</reference>
<dbReference type="PROSITE" id="PS51935">
    <property type="entry name" value="NLPC_P60"/>
    <property type="match status" value="1"/>
</dbReference>
<dbReference type="InterPro" id="IPR051794">
    <property type="entry name" value="PG_Endopeptidase_C40"/>
</dbReference>
<evidence type="ECO:0000313" key="7">
    <source>
        <dbReference type="Proteomes" id="UP001441944"/>
    </source>
</evidence>
<evidence type="ECO:0000259" key="5">
    <source>
        <dbReference type="PROSITE" id="PS51935"/>
    </source>
</evidence>
<protein>
    <submittedName>
        <fullName evidence="6">C40 family peptidase</fullName>
    </submittedName>
</protein>
<dbReference type="Gene3D" id="2.30.30.40">
    <property type="entry name" value="SH3 Domains"/>
    <property type="match status" value="1"/>
</dbReference>
<sequence length="254" mass="27087">MSESGSECARIALPVVDLLRAPDGPRDRQLLCGEAVEILDQKQGWAHIRATKDGYQGYMPDAALAPAQTNSHWISAPASHAYSAADFKSPDLAALSFGSQVLVSGFEGRFAATDQGYIPRVHLTPMEQQLRDPLSVAMGFLGTPYLWGGNSRFGIDCSGLVQLACLACGIACPGDSGPQERQLGTLLPPGSAYQPGDLLFWKGHVAWVHDPDTLLHANVHAMAVALETLQQAIARIADQGDGPVTAHRRLPQIG</sequence>
<evidence type="ECO:0000256" key="1">
    <source>
        <dbReference type="ARBA" id="ARBA00007074"/>
    </source>
</evidence>
<organism evidence="6 7">
    <name type="scientific">Pseudophaeobacter arcticus</name>
    <dbReference type="NCBI Taxonomy" id="385492"/>
    <lineage>
        <taxon>Bacteria</taxon>
        <taxon>Pseudomonadati</taxon>
        <taxon>Pseudomonadota</taxon>
        <taxon>Alphaproteobacteria</taxon>
        <taxon>Rhodobacterales</taxon>
        <taxon>Paracoccaceae</taxon>
        <taxon>Pseudophaeobacter</taxon>
    </lineage>
</organism>
<dbReference type="PANTHER" id="PTHR47359:SF3">
    <property type="entry name" value="NLP_P60 DOMAIN-CONTAINING PROTEIN-RELATED"/>
    <property type="match status" value="1"/>
</dbReference>
<name>A0ABQ0AGV1_9RHOB</name>
<proteinExistence type="inferred from homology"/>
<dbReference type="PANTHER" id="PTHR47359">
    <property type="entry name" value="PEPTIDOGLYCAN DL-ENDOPEPTIDASE CWLO"/>
    <property type="match status" value="1"/>
</dbReference>
<keyword evidence="3" id="KW-0378">Hydrolase</keyword>
<dbReference type="Pfam" id="PF00877">
    <property type="entry name" value="NLPC_P60"/>
    <property type="match status" value="1"/>
</dbReference>